<dbReference type="InterPro" id="IPR009097">
    <property type="entry name" value="Cyclic_Pdiesterase"/>
</dbReference>
<evidence type="ECO:0000256" key="1">
    <source>
        <dbReference type="ARBA" id="ARBA00022801"/>
    </source>
</evidence>
<proteinExistence type="inferred from homology"/>
<feature type="short sequence motif" description="HXTX 1" evidence="2">
    <location>
        <begin position="52"/>
        <end position="55"/>
    </location>
</feature>
<dbReference type="SUPFAM" id="SSF55144">
    <property type="entry name" value="LigT-like"/>
    <property type="match status" value="1"/>
</dbReference>
<comment type="function">
    <text evidence="2">Hydrolyzes RNA 2',3'-cyclic phosphodiester to an RNA 2'-phosphomonoester.</text>
</comment>
<feature type="active site" description="Proton acceptor" evidence="2">
    <location>
        <position position="139"/>
    </location>
</feature>
<name>A0A850TA42_9BACT</name>
<dbReference type="PANTHER" id="PTHR35561:SF1">
    <property type="entry name" value="RNA 2',3'-CYCLIC PHOSPHODIESTERASE"/>
    <property type="match status" value="1"/>
</dbReference>
<dbReference type="HAMAP" id="MF_01940">
    <property type="entry name" value="RNA_CPDase"/>
    <property type="match status" value="1"/>
</dbReference>
<dbReference type="AlphaFoldDB" id="A0A850TA42"/>
<dbReference type="Pfam" id="PF13563">
    <property type="entry name" value="2_5_RNA_ligase2"/>
    <property type="match status" value="1"/>
</dbReference>
<dbReference type="Gene3D" id="3.90.1140.10">
    <property type="entry name" value="Cyclic phosphodiesterase"/>
    <property type="match status" value="1"/>
</dbReference>
<accession>A0A850TA42</accession>
<keyword evidence="1 2" id="KW-0378">Hydrolase</keyword>
<sequence length="206" mass="23262">MDSEKKMKDNPTIRCFIAIILDERTKRQLSRVQAAIRSTGIHAGWPSAQNFHLTLKFLGNISVQTLPCIKTKLSEAVANKARFNITFNRLGVFPNARHPKVIWIGPDKINPEIVALHQDIDSNLNRCHPFVKEKRFSPHITLSRVRYYAKPGTLNKALNVKTDAIEIAVNQIHLIESRLYSSGAVHSSLFCAGLKSSRRLQPWGKS</sequence>
<organism evidence="3 4">
    <name type="scientific">Desulfobacter latus</name>
    <dbReference type="NCBI Taxonomy" id="2292"/>
    <lineage>
        <taxon>Bacteria</taxon>
        <taxon>Pseudomonadati</taxon>
        <taxon>Thermodesulfobacteriota</taxon>
        <taxon>Desulfobacteria</taxon>
        <taxon>Desulfobacterales</taxon>
        <taxon>Desulfobacteraceae</taxon>
        <taxon>Desulfobacter</taxon>
    </lineage>
</organism>
<evidence type="ECO:0000313" key="3">
    <source>
        <dbReference type="EMBL" id="NWH05448.1"/>
    </source>
</evidence>
<dbReference type="EC" id="3.1.4.58" evidence="2"/>
<reference evidence="3 4" key="1">
    <citation type="submission" date="2020-06" db="EMBL/GenBank/DDBJ databases">
        <title>High-quality draft genome of sulfate reducer Desulfobacter latus type strain AcrS2 isolated from marine sediment.</title>
        <authorList>
            <person name="Hoppe M."/>
            <person name="Larsen C.K."/>
            <person name="Marshall I.P.G."/>
            <person name="Schramm A."/>
            <person name="Marietou A.G."/>
        </authorList>
    </citation>
    <scope>NUCLEOTIDE SEQUENCE [LARGE SCALE GENOMIC DNA]</scope>
    <source>
        <strain evidence="3 4">AcRS2</strain>
    </source>
</reference>
<gene>
    <name evidence="3" type="primary">thpR</name>
    <name evidence="3" type="ORF">HXW94_10685</name>
</gene>
<evidence type="ECO:0000313" key="4">
    <source>
        <dbReference type="Proteomes" id="UP000553343"/>
    </source>
</evidence>
<dbReference type="Proteomes" id="UP000553343">
    <property type="component" value="Unassembled WGS sequence"/>
</dbReference>
<dbReference type="EMBL" id="JACADJ010000034">
    <property type="protein sequence ID" value="NWH05448.1"/>
    <property type="molecule type" value="Genomic_DNA"/>
</dbReference>
<feature type="short sequence motif" description="HXTX 2" evidence="2">
    <location>
        <begin position="139"/>
        <end position="142"/>
    </location>
</feature>
<dbReference type="RefSeq" id="WP_218576679.1">
    <property type="nucleotide sequence ID" value="NZ_JACADJ010000034.1"/>
</dbReference>
<dbReference type="PANTHER" id="PTHR35561">
    <property type="entry name" value="RNA 2',3'-CYCLIC PHOSPHODIESTERASE"/>
    <property type="match status" value="1"/>
</dbReference>
<comment type="catalytic activity">
    <reaction evidence="2">
        <text>a 3'-end 2',3'-cyclophospho-ribonucleotide-RNA + H2O = a 3'-end 2'-phospho-ribonucleotide-RNA + H(+)</text>
        <dbReference type="Rhea" id="RHEA:11828"/>
        <dbReference type="Rhea" id="RHEA-COMP:10464"/>
        <dbReference type="Rhea" id="RHEA-COMP:17353"/>
        <dbReference type="ChEBI" id="CHEBI:15377"/>
        <dbReference type="ChEBI" id="CHEBI:15378"/>
        <dbReference type="ChEBI" id="CHEBI:83064"/>
        <dbReference type="ChEBI" id="CHEBI:173113"/>
        <dbReference type="EC" id="3.1.4.58"/>
    </reaction>
</comment>
<dbReference type="GO" id="GO:0004113">
    <property type="term" value="F:2',3'-cyclic-nucleotide 3'-phosphodiesterase activity"/>
    <property type="evidence" value="ECO:0007669"/>
    <property type="project" value="InterPro"/>
</dbReference>
<dbReference type="NCBIfam" id="TIGR02258">
    <property type="entry name" value="2_5_ligase"/>
    <property type="match status" value="1"/>
</dbReference>
<protein>
    <recommendedName>
        <fullName evidence="2">RNA 2',3'-cyclic phosphodiesterase</fullName>
        <shortName evidence="2">RNA 2',3'-CPDase</shortName>
        <ecNumber evidence="2">3.1.4.58</ecNumber>
    </recommendedName>
</protein>
<comment type="caution">
    <text evidence="3">The sequence shown here is derived from an EMBL/GenBank/DDBJ whole genome shotgun (WGS) entry which is preliminary data.</text>
</comment>
<comment type="similarity">
    <text evidence="2">Belongs to the 2H phosphoesterase superfamily. ThpR family.</text>
</comment>
<feature type="active site" description="Proton donor" evidence="2">
    <location>
        <position position="52"/>
    </location>
</feature>
<keyword evidence="4" id="KW-1185">Reference proteome</keyword>
<evidence type="ECO:0000256" key="2">
    <source>
        <dbReference type="HAMAP-Rule" id="MF_01940"/>
    </source>
</evidence>
<dbReference type="InterPro" id="IPR004175">
    <property type="entry name" value="RNA_CPDase"/>
</dbReference>
<dbReference type="GO" id="GO:0008664">
    <property type="term" value="F:RNA 2',3'-cyclic 3'-phosphodiesterase activity"/>
    <property type="evidence" value="ECO:0007669"/>
    <property type="project" value="UniProtKB-EC"/>
</dbReference>